<proteinExistence type="predicted"/>
<keyword evidence="3" id="KW-1185">Reference proteome</keyword>
<organism evidence="2 3">
    <name type="scientific">Jeotgalibacillus campisalis</name>
    <dbReference type="NCBI Taxonomy" id="220754"/>
    <lineage>
        <taxon>Bacteria</taxon>
        <taxon>Bacillati</taxon>
        <taxon>Bacillota</taxon>
        <taxon>Bacilli</taxon>
        <taxon>Bacillales</taxon>
        <taxon>Caryophanaceae</taxon>
        <taxon>Jeotgalibacillus</taxon>
    </lineage>
</organism>
<evidence type="ECO:0000256" key="1">
    <source>
        <dbReference type="SAM" id="Phobius"/>
    </source>
</evidence>
<dbReference type="RefSeq" id="WP_041057137.1">
    <property type="nucleotide sequence ID" value="NZ_JXRR01000014.1"/>
</dbReference>
<evidence type="ECO:0008006" key="4">
    <source>
        <dbReference type="Google" id="ProtNLM"/>
    </source>
</evidence>
<keyword evidence="1" id="KW-1133">Transmembrane helix</keyword>
<protein>
    <recommendedName>
        <fullName evidence="4">Short-chain dehydrogenase</fullName>
    </recommendedName>
</protein>
<gene>
    <name evidence="2" type="ORF">KR50_17000</name>
</gene>
<feature type="transmembrane region" description="Helical" evidence="1">
    <location>
        <begin position="6"/>
        <end position="29"/>
    </location>
</feature>
<dbReference type="AlphaFoldDB" id="A0A0C2VU82"/>
<dbReference type="EMBL" id="JXRR01000014">
    <property type="protein sequence ID" value="KIL47533.1"/>
    <property type="molecule type" value="Genomic_DNA"/>
</dbReference>
<accession>A0A0C2VU82</accession>
<evidence type="ECO:0000313" key="2">
    <source>
        <dbReference type="EMBL" id="KIL47533.1"/>
    </source>
</evidence>
<dbReference type="PATRIC" id="fig|220754.4.peg.1719"/>
<sequence>MSEGPYFGLILFFILIGVAGFFITMRIAYRNSKAKDTKDEDVANGARAHNVLMNPVFIVYILAAIFVTGYIIYWIMIT</sequence>
<evidence type="ECO:0000313" key="3">
    <source>
        <dbReference type="Proteomes" id="UP000031972"/>
    </source>
</evidence>
<name>A0A0C2VU82_9BACL</name>
<keyword evidence="1" id="KW-0812">Transmembrane</keyword>
<comment type="caution">
    <text evidence="2">The sequence shown here is derived from an EMBL/GenBank/DDBJ whole genome shotgun (WGS) entry which is preliminary data.</text>
</comment>
<reference evidence="2 3" key="1">
    <citation type="submission" date="2015-01" db="EMBL/GenBank/DDBJ databases">
        <title>Jeotgalibacillus campisalis genome sequencing.</title>
        <authorList>
            <person name="Goh K.M."/>
            <person name="Chan K.-G."/>
            <person name="Yaakop A.S."/>
            <person name="Ee R."/>
            <person name="Gan H.M."/>
            <person name="Chan C.S."/>
        </authorList>
    </citation>
    <scope>NUCLEOTIDE SEQUENCE [LARGE SCALE GENOMIC DNA]</scope>
    <source>
        <strain evidence="2 3">SF-57</strain>
    </source>
</reference>
<feature type="transmembrane region" description="Helical" evidence="1">
    <location>
        <begin position="57"/>
        <end position="77"/>
    </location>
</feature>
<dbReference type="Proteomes" id="UP000031972">
    <property type="component" value="Unassembled WGS sequence"/>
</dbReference>
<keyword evidence="1" id="KW-0472">Membrane</keyword>